<evidence type="ECO:0000313" key="2">
    <source>
        <dbReference type="Proteomes" id="UP001430455"/>
    </source>
</evidence>
<dbReference type="Proteomes" id="UP001430455">
    <property type="component" value="Unassembled WGS sequence"/>
</dbReference>
<dbReference type="RefSeq" id="WP_220579439.1">
    <property type="nucleotide sequence ID" value="NZ_RKLT01000002.1"/>
</dbReference>
<evidence type="ECO:0000313" key="1">
    <source>
        <dbReference type="EMBL" id="MBX0294768.1"/>
    </source>
</evidence>
<gene>
    <name evidence="1" type="ORF">EGH23_07740</name>
</gene>
<comment type="caution">
    <text evidence="1">The sequence shown here is derived from an EMBL/GenBank/DDBJ whole genome shotgun (WGS) entry which is preliminary data.</text>
</comment>
<protein>
    <submittedName>
        <fullName evidence="1">Uncharacterized protein</fullName>
    </submittedName>
</protein>
<keyword evidence="2" id="KW-1185">Reference proteome</keyword>
<sequence>MGELPLPLSGRTLVVGPSNVGKTRLTARAMEAWVAAEGPEGCVVLDFAPEVERDGTILGGHLTQFTSVPEGVWHGVVDAHAPRADSECDGEAVELARENAAMASVRLDDAPTDPRCVFVNDATIPAQADPEWIDRLLDYCDRGEVAVLNAFEDDEFGPDSPVSRNERAALRRLRAWADRVIEPRA</sequence>
<reference evidence="1 2" key="1">
    <citation type="submission" date="2021-06" db="EMBL/GenBank/DDBJ databases">
        <title>Halomicroarcula sp. a new haloarchaeum isolated from saline soil.</title>
        <authorList>
            <person name="Duran-Viseras A."/>
            <person name="Sanchez-Porro C."/>
            <person name="Ventosa A."/>
        </authorList>
    </citation>
    <scope>NUCLEOTIDE SEQUENCE [LARGE SCALE GENOMIC DNA]</scope>
    <source>
        <strain evidence="1 2">F27</strain>
    </source>
</reference>
<dbReference type="EMBL" id="RKLT01000002">
    <property type="protein sequence ID" value="MBX0294768.1"/>
    <property type="molecule type" value="Genomic_DNA"/>
</dbReference>
<accession>A0AAW4PAI8</accession>
<name>A0AAW4PAI8_9EURY</name>
<dbReference type="AlphaFoldDB" id="A0AAW4PAI8"/>
<organism evidence="1 2">
    <name type="scientific">Haloarcula nitratireducens</name>
    <dbReference type="NCBI Taxonomy" id="2487749"/>
    <lineage>
        <taxon>Archaea</taxon>
        <taxon>Methanobacteriati</taxon>
        <taxon>Methanobacteriota</taxon>
        <taxon>Stenosarchaea group</taxon>
        <taxon>Halobacteria</taxon>
        <taxon>Halobacteriales</taxon>
        <taxon>Haloarculaceae</taxon>
        <taxon>Haloarcula</taxon>
    </lineage>
</organism>
<proteinExistence type="predicted"/>